<dbReference type="EMBL" id="LUUB01000002">
    <property type="protein sequence ID" value="OAF17497.1"/>
    <property type="molecule type" value="Genomic_DNA"/>
</dbReference>
<keyword evidence="3" id="KW-1185">Reference proteome</keyword>
<evidence type="ECO:0000256" key="1">
    <source>
        <dbReference type="SAM" id="Phobius"/>
    </source>
</evidence>
<name>A0A176ZAW9_9BRAD</name>
<comment type="caution">
    <text evidence="2">The sequence shown here is derived from an EMBL/GenBank/DDBJ whole genome shotgun (WGS) entry which is preliminary data.</text>
</comment>
<protein>
    <submittedName>
        <fullName evidence="2">Uncharacterized protein</fullName>
    </submittedName>
</protein>
<reference evidence="2 3" key="1">
    <citation type="submission" date="2016-03" db="EMBL/GenBank/DDBJ databases">
        <title>Draft Genome Sequence of the Strain BR 10245 (Bradyrhizobium sp.) isolated from nodules of Centrolobium paraense.</title>
        <authorList>
            <person name="Simoes-Araujo J.L.Sr."/>
            <person name="Barauna A.C."/>
            <person name="Silva K."/>
            <person name="Zilli J.E."/>
        </authorList>
    </citation>
    <scope>NUCLEOTIDE SEQUENCE [LARGE SCALE GENOMIC DNA]</scope>
    <source>
        <strain evidence="2 3">BR 10245</strain>
    </source>
</reference>
<sequence length="78" mass="8184">MKTDSTISGSEMLLTVIAIRLAVLVLAGWSLVLLPRQAHDGAPACALALATTIETQATSNIASLHVSDPAFDDMLLHD</sequence>
<dbReference type="STRING" id="1505087.AYJ54_04940"/>
<proteinExistence type="predicted"/>
<keyword evidence="1" id="KW-1133">Transmembrane helix</keyword>
<feature type="transmembrane region" description="Helical" evidence="1">
    <location>
        <begin position="12"/>
        <end position="34"/>
    </location>
</feature>
<dbReference type="OrthoDB" id="8245768at2"/>
<dbReference type="Proteomes" id="UP000076959">
    <property type="component" value="Unassembled WGS sequence"/>
</dbReference>
<keyword evidence="1" id="KW-0812">Transmembrane</keyword>
<dbReference type="AlphaFoldDB" id="A0A176ZAW9"/>
<keyword evidence="1" id="KW-0472">Membrane</keyword>
<evidence type="ECO:0000313" key="2">
    <source>
        <dbReference type="EMBL" id="OAF17497.1"/>
    </source>
</evidence>
<evidence type="ECO:0000313" key="3">
    <source>
        <dbReference type="Proteomes" id="UP000076959"/>
    </source>
</evidence>
<accession>A0A176ZAW9</accession>
<organism evidence="2 3">
    <name type="scientific">Bradyrhizobium centrolobii</name>
    <dbReference type="NCBI Taxonomy" id="1505087"/>
    <lineage>
        <taxon>Bacteria</taxon>
        <taxon>Pseudomonadati</taxon>
        <taxon>Pseudomonadota</taxon>
        <taxon>Alphaproteobacteria</taxon>
        <taxon>Hyphomicrobiales</taxon>
        <taxon>Nitrobacteraceae</taxon>
        <taxon>Bradyrhizobium</taxon>
    </lineage>
</organism>
<gene>
    <name evidence="2" type="ORF">AYJ54_04940</name>
</gene>